<feature type="domain" description="CBS" evidence="1">
    <location>
        <begin position="1"/>
        <end position="57"/>
    </location>
</feature>
<dbReference type="AlphaFoldDB" id="A0A644TV03"/>
<dbReference type="InterPro" id="IPR029044">
    <property type="entry name" value="Nucleotide-diphossugar_trans"/>
</dbReference>
<dbReference type="SUPFAM" id="SSF54631">
    <property type="entry name" value="CBS-domain pair"/>
    <property type="match status" value="1"/>
</dbReference>
<dbReference type="Pfam" id="PF00483">
    <property type="entry name" value="NTP_transferase"/>
    <property type="match status" value="1"/>
</dbReference>
<dbReference type="EC" id="2.7.7.27" evidence="2"/>
<dbReference type="CDD" id="cd06426">
    <property type="entry name" value="NTP_transferase_like_2"/>
    <property type="match status" value="1"/>
</dbReference>
<dbReference type="EMBL" id="VSSQ01000054">
    <property type="protein sequence ID" value="MPL70720.1"/>
    <property type="molecule type" value="Genomic_DNA"/>
</dbReference>
<dbReference type="InterPro" id="IPR000644">
    <property type="entry name" value="CBS_dom"/>
</dbReference>
<comment type="caution">
    <text evidence="2">The sequence shown here is derived from an EMBL/GenBank/DDBJ whole genome shotgun (WGS) entry which is preliminary data.</text>
</comment>
<dbReference type="InterPro" id="IPR005835">
    <property type="entry name" value="NTP_transferase_dom"/>
</dbReference>
<dbReference type="PROSITE" id="PS51371">
    <property type="entry name" value="CBS"/>
    <property type="match status" value="1"/>
</dbReference>
<organism evidence="2">
    <name type="scientific">bioreactor metagenome</name>
    <dbReference type="NCBI Taxonomy" id="1076179"/>
    <lineage>
        <taxon>unclassified sequences</taxon>
        <taxon>metagenomes</taxon>
        <taxon>ecological metagenomes</taxon>
    </lineage>
</organism>
<evidence type="ECO:0000259" key="1">
    <source>
        <dbReference type="PROSITE" id="PS51371"/>
    </source>
</evidence>
<name>A0A644TV03_9ZZZZ</name>
<dbReference type="InterPro" id="IPR046342">
    <property type="entry name" value="CBS_dom_sf"/>
</dbReference>
<proteinExistence type="predicted"/>
<dbReference type="GO" id="GO:0008878">
    <property type="term" value="F:glucose-1-phosphate adenylyltransferase activity"/>
    <property type="evidence" value="ECO:0007669"/>
    <property type="project" value="UniProtKB-EC"/>
</dbReference>
<protein>
    <submittedName>
        <fullName evidence="2">Glucose-1-phosphate adenylyltransferase</fullName>
        <ecNumber evidence="2">2.7.7.27</ecNumber>
    </submittedName>
</protein>
<dbReference type="Gene3D" id="3.90.550.10">
    <property type="entry name" value="Spore Coat Polysaccharide Biosynthesis Protein SpsA, Chain A"/>
    <property type="match status" value="1"/>
</dbReference>
<keyword evidence="2" id="KW-0548">Nucleotidyltransferase</keyword>
<accession>A0A644TV03</accession>
<keyword evidence="2" id="KW-0808">Transferase</keyword>
<dbReference type="Gene3D" id="3.10.580.10">
    <property type="entry name" value="CBS-domain"/>
    <property type="match status" value="1"/>
</dbReference>
<evidence type="ECO:0000313" key="2">
    <source>
        <dbReference type="EMBL" id="MPL70720.1"/>
    </source>
</evidence>
<dbReference type="PANTHER" id="PTHR22572">
    <property type="entry name" value="SUGAR-1-PHOSPHATE GUANYL TRANSFERASE"/>
    <property type="match status" value="1"/>
</dbReference>
<dbReference type="InterPro" id="IPR050486">
    <property type="entry name" value="Mannose-1P_guanyltransferase"/>
</dbReference>
<sequence>MIDNNLLISYDESIKHSLSQLNKTAMKVLFVVNRERQMIGSLTDGDIRRALLNDISLESSIEGVYNTNPVYLRKGCYKDEDVKALFLDRRIEVLPIVDENFHIESTIAWTDCFREKKIDKYDGAALDIPVVIMAGGKGSRLAPFTTVLPKPLIPIGDKTIIELIMDGFLEYGISNFIFTLNYRGEMIRAYFEGAEHKYPIQYVREDDFYGTAGSLALVKSGIEESFIVSNCDIIVKANYAEVLDFHRKSGASLTIISSLRHHKLPYGVVDFKAGGEVLQIKEKPEFTFPINTGVYVLEKSCLDLVPEKQVFHMTHLIEALLAAGKKVVTYPVNENEYIDIGQWDEYRDVIARLSTVNATKETP</sequence>
<gene>
    <name evidence="2" type="primary">glgC_6</name>
    <name evidence="2" type="ORF">SDC9_16481</name>
</gene>
<dbReference type="Pfam" id="PF00571">
    <property type="entry name" value="CBS"/>
    <property type="match status" value="1"/>
</dbReference>
<dbReference type="SUPFAM" id="SSF53448">
    <property type="entry name" value="Nucleotide-diphospho-sugar transferases"/>
    <property type="match status" value="1"/>
</dbReference>
<reference evidence="2" key="1">
    <citation type="submission" date="2019-08" db="EMBL/GenBank/DDBJ databases">
        <authorList>
            <person name="Kucharzyk K."/>
            <person name="Murdoch R.W."/>
            <person name="Higgins S."/>
            <person name="Loffler F."/>
        </authorList>
    </citation>
    <scope>NUCLEOTIDE SEQUENCE</scope>
</reference>